<dbReference type="EMBL" id="JAOQJX010000009">
    <property type="protein sequence ID" value="MCU6747461.1"/>
    <property type="molecule type" value="Genomic_DNA"/>
</dbReference>
<gene>
    <name evidence="5" type="ORF">OCV51_07305</name>
</gene>
<feature type="domain" description="HTH lacI-type" evidence="4">
    <location>
        <begin position="1"/>
        <end position="44"/>
    </location>
</feature>
<evidence type="ECO:0000256" key="3">
    <source>
        <dbReference type="ARBA" id="ARBA00023163"/>
    </source>
</evidence>
<keyword evidence="3" id="KW-0804">Transcription</keyword>
<dbReference type="CDD" id="cd06267">
    <property type="entry name" value="PBP1_LacI_sugar_binding-like"/>
    <property type="match status" value="1"/>
</dbReference>
<dbReference type="InterPro" id="IPR028082">
    <property type="entry name" value="Peripla_BP_I"/>
</dbReference>
<keyword evidence="2" id="KW-0238">DNA-binding</keyword>
<dbReference type="InterPro" id="IPR046335">
    <property type="entry name" value="LacI/GalR-like_sensor"/>
</dbReference>
<proteinExistence type="predicted"/>
<evidence type="ECO:0000256" key="2">
    <source>
        <dbReference type="ARBA" id="ARBA00023125"/>
    </source>
</evidence>
<accession>A0ABT2TCC0</accession>
<organism evidence="5 6">
    <name type="scientific">Faecalicatena acetigenes</name>
    <dbReference type="NCBI Taxonomy" id="2981790"/>
    <lineage>
        <taxon>Bacteria</taxon>
        <taxon>Bacillati</taxon>
        <taxon>Bacillota</taxon>
        <taxon>Clostridia</taxon>
        <taxon>Lachnospirales</taxon>
        <taxon>Lachnospiraceae</taxon>
        <taxon>Faecalicatena</taxon>
    </lineage>
</organism>
<comment type="caution">
    <text evidence="5">The sequence shown here is derived from an EMBL/GenBank/DDBJ whole genome shotgun (WGS) entry which is preliminary data.</text>
</comment>
<dbReference type="SUPFAM" id="SSF53822">
    <property type="entry name" value="Periplasmic binding protein-like I"/>
    <property type="match status" value="1"/>
</dbReference>
<evidence type="ECO:0000313" key="6">
    <source>
        <dbReference type="Proteomes" id="UP001652394"/>
    </source>
</evidence>
<name>A0ABT2TCC0_9FIRM</name>
<keyword evidence="6" id="KW-1185">Reference proteome</keyword>
<dbReference type="InterPro" id="IPR010982">
    <property type="entry name" value="Lambda_DNA-bd_dom_sf"/>
</dbReference>
<evidence type="ECO:0000259" key="4">
    <source>
        <dbReference type="PROSITE" id="PS50932"/>
    </source>
</evidence>
<dbReference type="Proteomes" id="UP001652394">
    <property type="component" value="Unassembled WGS sequence"/>
</dbReference>
<dbReference type="PROSITE" id="PS50932">
    <property type="entry name" value="HTH_LACI_2"/>
    <property type="match status" value="1"/>
</dbReference>
<dbReference type="PANTHER" id="PTHR30146:SF109">
    <property type="entry name" value="HTH-TYPE TRANSCRIPTIONAL REGULATOR GALS"/>
    <property type="match status" value="1"/>
</dbReference>
<dbReference type="SMART" id="SM00354">
    <property type="entry name" value="HTH_LACI"/>
    <property type="match status" value="1"/>
</dbReference>
<dbReference type="Gene3D" id="1.10.260.40">
    <property type="entry name" value="lambda repressor-like DNA-binding domains"/>
    <property type="match status" value="1"/>
</dbReference>
<dbReference type="PANTHER" id="PTHR30146">
    <property type="entry name" value="LACI-RELATED TRANSCRIPTIONAL REPRESSOR"/>
    <property type="match status" value="1"/>
</dbReference>
<dbReference type="Pfam" id="PF13377">
    <property type="entry name" value="Peripla_BP_3"/>
    <property type="match status" value="1"/>
</dbReference>
<protein>
    <submittedName>
        <fullName evidence="5">LacI family transcriptional regulator</fullName>
    </submittedName>
</protein>
<dbReference type="InterPro" id="IPR000843">
    <property type="entry name" value="HTH_LacI"/>
</dbReference>
<sequence length="326" mass="37369">MKIKEIAELAKVSPATVSNVLNNRKNVGEETRKRILKICEENGYSQQRKKRLEKYQNKTILFNFSDYDRKFYLKIIHGISDYVYSRGYDLIISTSKSCQRFMEPSVTSGTIVLDMKCSDAMLMQKAETGYPIVTLDRIIEQPNIKSLVVNNYVAMSELVQGLVDRGYTHFGYLAGIDTVDNQERFRAFQDVLLKNHIGFQREDYLMGDYMEKSGYYSAKLMLLSENIPEVLVCANDNMAIGAIKAFQQEGLRVPEDIAVTGFDGNDMADFMDLTTVDIPNYERGYLAARFLLQMITGNMDCDVFKIAAKVHWRGSVGERKKEEHFY</sequence>
<dbReference type="SUPFAM" id="SSF47413">
    <property type="entry name" value="lambda repressor-like DNA-binding domains"/>
    <property type="match status" value="1"/>
</dbReference>
<evidence type="ECO:0000256" key="1">
    <source>
        <dbReference type="ARBA" id="ARBA00023015"/>
    </source>
</evidence>
<evidence type="ECO:0000313" key="5">
    <source>
        <dbReference type="EMBL" id="MCU6747461.1"/>
    </source>
</evidence>
<keyword evidence="1" id="KW-0805">Transcription regulation</keyword>
<dbReference type="PROSITE" id="PS00356">
    <property type="entry name" value="HTH_LACI_1"/>
    <property type="match status" value="1"/>
</dbReference>
<dbReference type="Gene3D" id="3.40.50.2300">
    <property type="match status" value="2"/>
</dbReference>
<dbReference type="RefSeq" id="WP_059067956.1">
    <property type="nucleotide sequence ID" value="NZ_JAOQJX010000009.1"/>
</dbReference>
<dbReference type="CDD" id="cd01392">
    <property type="entry name" value="HTH_LacI"/>
    <property type="match status" value="1"/>
</dbReference>
<reference evidence="5 6" key="1">
    <citation type="journal article" date="2021" name="ISME Commun">
        <title>Automated analysis of genomic sequences facilitates high-throughput and comprehensive description of bacteria.</title>
        <authorList>
            <person name="Hitch T.C.A."/>
        </authorList>
    </citation>
    <scope>NUCLEOTIDE SEQUENCE [LARGE SCALE GENOMIC DNA]</scope>
    <source>
        <strain evidence="5 6">H2_18</strain>
    </source>
</reference>
<dbReference type="Pfam" id="PF00356">
    <property type="entry name" value="LacI"/>
    <property type="match status" value="1"/>
</dbReference>